<feature type="compositionally biased region" description="Polar residues" evidence="3">
    <location>
        <begin position="421"/>
        <end position="432"/>
    </location>
</feature>
<evidence type="ECO:0000256" key="1">
    <source>
        <dbReference type="ARBA" id="ARBA00022741"/>
    </source>
</evidence>
<feature type="compositionally biased region" description="Low complexity" evidence="3">
    <location>
        <begin position="1071"/>
        <end position="1082"/>
    </location>
</feature>
<feature type="region of interest" description="Disordered" evidence="3">
    <location>
        <begin position="717"/>
        <end position="749"/>
    </location>
</feature>
<dbReference type="PROSITE" id="PS50011">
    <property type="entry name" value="PROTEIN_KINASE_DOM"/>
    <property type="match status" value="1"/>
</dbReference>
<name>A0A0S4IUB9_BODSA</name>
<dbReference type="Gene3D" id="1.10.510.10">
    <property type="entry name" value="Transferase(Phosphotransferase) domain 1"/>
    <property type="match status" value="2"/>
</dbReference>
<organism evidence="5 6">
    <name type="scientific">Bodo saltans</name>
    <name type="common">Flagellated protozoan</name>
    <dbReference type="NCBI Taxonomy" id="75058"/>
    <lineage>
        <taxon>Eukaryota</taxon>
        <taxon>Discoba</taxon>
        <taxon>Euglenozoa</taxon>
        <taxon>Kinetoplastea</taxon>
        <taxon>Metakinetoplastina</taxon>
        <taxon>Eubodonida</taxon>
        <taxon>Bodonidae</taxon>
        <taxon>Bodo</taxon>
    </lineage>
</organism>
<proteinExistence type="predicted"/>
<protein>
    <submittedName>
        <fullName evidence="5">Protein kinase, putative</fullName>
    </submittedName>
</protein>
<dbReference type="Pfam" id="PF00069">
    <property type="entry name" value="Pkinase"/>
    <property type="match status" value="1"/>
</dbReference>
<feature type="compositionally biased region" description="Low complexity" evidence="3">
    <location>
        <begin position="433"/>
        <end position="451"/>
    </location>
</feature>
<accession>A0A0S4IUB9</accession>
<feature type="region of interest" description="Disordered" evidence="3">
    <location>
        <begin position="959"/>
        <end position="982"/>
    </location>
</feature>
<sequence>MSDTTTSHDAGGIDVDDSRPLRLNDHILTVRGGATLTTVVPHLTVNPNGRDNNNNNTTTIEVTDDSDTGTSSRENSTSTTGKMSDIDHRRTLTPGESSSGDYPHLSSPQARSTYLAETQSGGGPDFMALGRQSSRETGSSVVHSSSTFHNVNPTTTHLTSPNAAAAGGAYGSARSASRLRGAMMVGIDPEASSTAMRSSTVSGANTMTSFSWRHQKSLLGNSSASMFGRSLAGFGGGGHVVSASSASSASMQQQHSVAIQTLASQQRALLGMLHDYRSLLQAHSLSGLIATVDPYITMIRVEQDAGLISSLDFPSMNSLAGGRSPNTQNLLNSPRAEALRQQRQRIELRSRPDFINMSQETLVEYASKAHSMLVVLADLMSAGSPSPTPQYGQQQPFSANNGATPRASNATAYPETPYPESLTSNPFGSRNRSALLGKSGSSTSSGDSGMLPPQVEASRATAFNFDNVSYAMSIMAPHGLQQQQQETSASVNINSVASQHLEPIQETRTLNKTKDELGVKMLNNYVLLDTLGQGSCGKVKLGYDVDKGLSVAIKIVRRARTRGLGPDANRAKVEALQREVAVMKKLRHKNLVSLLEVIDDPDAEKLYLVMQFVDDGPIAKMNPDGTCATRTPAEVAMYARQVCAGLEYLHTHDIVHRDIKPENIDIKPENILVSSGKQAFVADFGDSLYKSFRLPAGVRGHKGTPMFMAPEMWQAKARERSMRSTPQPSDEVKDIKGDGDTRDDEPLHDDETLEGYALDVWALGVTFYMLLMGRPPYINVEEVMTRGNIPPVSFLGGTQEVPADWCSLIKRMLDPKPYKRPQMSVVRTSVKKIDKAIINVVASKVSRRGGVLLEVDEVACAFTPRYSSTTNVHGSNPNMKAMKLSPSAARRSVASNRNSFLQISHNSGVPSWSNSFDTGNSEGMQKFTPAVPSISMPLGRFPQYDDKLHARDEAVSYLSGHSPNPMATTMNPNSSGVRSPCISGESGATLRVVVPSSDNVNIVNAEDAAPQTPPPSKPARKVIRDESEVILSVPPPPTLPSQIPEPPTSNRPIDASPKTLRHSSGDQTGDAAPASVTAVPSSAHDDSVGPNSERQLQSSSSQSQDMRGSISDSSKQSRRLTFTNSRGEFRPAVVVEDMDMFE</sequence>
<dbReference type="Gene3D" id="3.30.200.20">
    <property type="entry name" value="Phosphorylase Kinase, domain 1"/>
    <property type="match status" value="1"/>
</dbReference>
<dbReference type="GO" id="GO:0035556">
    <property type="term" value="P:intracellular signal transduction"/>
    <property type="evidence" value="ECO:0007669"/>
    <property type="project" value="TreeGrafter"/>
</dbReference>
<feature type="compositionally biased region" description="Polar residues" evidence="3">
    <location>
        <begin position="131"/>
        <end position="162"/>
    </location>
</feature>
<dbReference type="GO" id="GO:0004674">
    <property type="term" value="F:protein serine/threonine kinase activity"/>
    <property type="evidence" value="ECO:0007669"/>
    <property type="project" value="TreeGrafter"/>
</dbReference>
<dbReference type="OrthoDB" id="68483at2759"/>
<dbReference type="SMART" id="SM00220">
    <property type="entry name" value="S_TKc"/>
    <property type="match status" value="1"/>
</dbReference>
<keyword evidence="1" id="KW-0547">Nucleotide-binding</keyword>
<evidence type="ECO:0000313" key="6">
    <source>
        <dbReference type="Proteomes" id="UP000051952"/>
    </source>
</evidence>
<dbReference type="InterPro" id="IPR000719">
    <property type="entry name" value="Prot_kinase_dom"/>
</dbReference>
<feature type="compositionally biased region" description="Polar residues" evidence="3">
    <location>
        <begin position="94"/>
        <end position="119"/>
    </location>
</feature>
<evidence type="ECO:0000259" key="4">
    <source>
        <dbReference type="PROSITE" id="PS50011"/>
    </source>
</evidence>
<dbReference type="VEuPathDB" id="TriTrypDB:BSAL_67085"/>
<dbReference type="InterPro" id="IPR011009">
    <property type="entry name" value="Kinase-like_dom_sf"/>
</dbReference>
<reference evidence="6" key="1">
    <citation type="submission" date="2015-09" db="EMBL/GenBank/DDBJ databases">
        <authorList>
            <consortium name="Pathogen Informatics"/>
        </authorList>
    </citation>
    <scope>NUCLEOTIDE SEQUENCE [LARGE SCALE GENOMIC DNA]</scope>
    <source>
        <strain evidence="6">Lake Konstanz</strain>
    </source>
</reference>
<feature type="region of interest" description="Disordered" evidence="3">
    <location>
        <begin position="383"/>
        <end position="451"/>
    </location>
</feature>
<dbReference type="EMBL" id="CYKH01000444">
    <property type="protein sequence ID" value="CUF91044.1"/>
    <property type="molecule type" value="Genomic_DNA"/>
</dbReference>
<dbReference type="CDD" id="cd14008">
    <property type="entry name" value="STKc_LKB1_CaMKK"/>
    <property type="match status" value="1"/>
</dbReference>
<keyword evidence="6" id="KW-1185">Reference proteome</keyword>
<dbReference type="Proteomes" id="UP000051952">
    <property type="component" value="Unassembled WGS sequence"/>
</dbReference>
<dbReference type="PANTHER" id="PTHR24346">
    <property type="entry name" value="MAP/MICROTUBULE AFFINITY-REGULATING KINASE"/>
    <property type="match status" value="1"/>
</dbReference>
<feature type="compositionally biased region" description="Polar residues" evidence="3">
    <location>
        <begin position="959"/>
        <end position="977"/>
    </location>
</feature>
<feature type="region of interest" description="Disordered" evidence="3">
    <location>
        <begin position="1029"/>
        <end position="1131"/>
    </location>
</feature>
<dbReference type="SUPFAM" id="SSF56112">
    <property type="entry name" value="Protein kinase-like (PK-like)"/>
    <property type="match status" value="1"/>
</dbReference>
<keyword evidence="5" id="KW-0418">Kinase</keyword>
<dbReference type="PANTHER" id="PTHR24346:SF77">
    <property type="entry name" value="SERINE THREONINE PROTEIN KINASE"/>
    <property type="match status" value="1"/>
</dbReference>
<evidence type="ECO:0000313" key="5">
    <source>
        <dbReference type="EMBL" id="CUF91044.1"/>
    </source>
</evidence>
<keyword evidence="5" id="KW-0808">Transferase</keyword>
<evidence type="ECO:0000256" key="2">
    <source>
        <dbReference type="ARBA" id="ARBA00022840"/>
    </source>
</evidence>
<dbReference type="GO" id="GO:0005524">
    <property type="term" value="F:ATP binding"/>
    <property type="evidence" value="ECO:0007669"/>
    <property type="project" value="UniProtKB-KW"/>
</dbReference>
<gene>
    <name evidence="5" type="ORF">BSAL_67085</name>
</gene>
<evidence type="ECO:0000256" key="3">
    <source>
        <dbReference type="SAM" id="MobiDB-lite"/>
    </source>
</evidence>
<dbReference type="GO" id="GO:0005737">
    <property type="term" value="C:cytoplasm"/>
    <property type="evidence" value="ECO:0007669"/>
    <property type="project" value="TreeGrafter"/>
</dbReference>
<feature type="compositionally biased region" description="Polar residues" evidence="3">
    <location>
        <begin position="1110"/>
        <end position="1126"/>
    </location>
</feature>
<feature type="compositionally biased region" description="Polar residues" evidence="3">
    <location>
        <begin position="68"/>
        <end position="82"/>
    </location>
</feature>
<feature type="region of interest" description="Disordered" evidence="3">
    <location>
        <begin position="42"/>
        <end position="168"/>
    </location>
</feature>
<keyword evidence="2" id="KW-0067">ATP-binding</keyword>
<feature type="domain" description="Protein kinase" evidence="4">
    <location>
        <begin position="525"/>
        <end position="837"/>
    </location>
</feature>
<feature type="compositionally biased region" description="Polar residues" evidence="3">
    <location>
        <begin position="383"/>
        <end position="411"/>
    </location>
</feature>
<dbReference type="AlphaFoldDB" id="A0A0S4IUB9"/>
<feature type="compositionally biased region" description="Pro residues" evidence="3">
    <location>
        <begin position="1033"/>
        <end position="1049"/>
    </location>
</feature>
<feature type="compositionally biased region" description="Basic and acidic residues" evidence="3">
    <location>
        <begin position="730"/>
        <end position="740"/>
    </location>
</feature>